<dbReference type="AlphaFoldDB" id="A0A494V158"/>
<keyword evidence="3" id="KW-1185">Reference proteome</keyword>
<dbReference type="Proteomes" id="UP000282170">
    <property type="component" value="Chromosome"/>
</dbReference>
<reference evidence="2 3" key="1">
    <citation type="submission" date="2017-09" db="EMBL/GenBank/DDBJ databases">
        <authorList>
            <person name="Zhang H."/>
            <person name="Hu S."/>
            <person name="Xu J."/>
            <person name="He Z."/>
        </authorList>
    </citation>
    <scope>NUCLEOTIDE SEQUENCE [LARGE SCALE GENOMIC DNA]</scope>
    <source>
        <strain evidence="2 3">TXX3120</strain>
    </source>
</reference>
<feature type="compositionally biased region" description="Basic and acidic residues" evidence="1">
    <location>
        <begin position="459"/>
        <end position="470"/>
    </location>
</feature>
<evidence type="ECO:0000313" key="3">
    <source>
        <dbReference type="Proteomes" id="UP000282170"/>
    </source>
</evidence>
<dbReference type="RefSeq" id="WP_121546381.1">
    <property type="nucleotide sequence ID" value="NZ_CP023407.1"/>
</dbReference>
<organism evidence="2 3">
    <name type="scientific">Streptomyces fungicidicus</name>
    <dbReference type="NCBI Taxonomy" id="68203"/>
    <lineage>
        <taxon>Bacteria</taxon>
        <taxon>Bacillati</taxon>
        <taxon>Actinomycetota</taxon>
        <taxon>Actinomycetes</taxon>
        <taxon>Kitasatosporales</taxon>
        <taxon>Streptomycetaceae</taxon>
        <taxon>Streptomyces</taxon>
    </lineage>
</organism>
<sequence length="508" mass="58598">MAENYPLVDQREYRRPEKTVGWLNRRSVRGEDELPLIAAHQVRVFRVGDDYVEDPGNLRPDDPLVTGASSVTVVDRRVEVPVVVETRIPSAEAGDFTVRTTFYCTVTDACAVVRDGVTDIEALLLGHLREVPGLTADGGDLPIVDADAVRERIDARLTAYHEMRPAALSGLRARHGLVEVLTPAELAEDIAKLQEERRQRERDRVRQEWEQEAALKRSLLETELELKREELRSTSALHRERNRQEEELEKEYGRQKHETLLSRFRRESGAEDQRHELSQRAERNRFTRDELKEDVRLIGADPILADFNAWRQGDISADQLSQRLHADEERRSGLADSRRRHELEDDLKRRAFDRDEVRWQVEREDRRKELDREARRDETAARQREESRRWDLAHEDRVRARHEAREDAHQLHRDRHELNQQGLAAWTQLSKQAFDRGLFDGQLTDPGAHINRVQDISYDQDRPAPDRGAGREVPGTAPRSIPHGEPDGFDDDADLDLGGTDSEANLGH</sequence>
<dbReference type="EMBL" id="CP023407">
    <property type="protein sequence ID" value="AYL36604.1"/>
    <property type="molecule type" value="Genomic_DNA"/>
</dbReference>
<feature type="region of interest" description="Disordered" evidence="1">
    <location>
        <begin position="450"/>
        <end position="508"/>
    </location>
</feature>
<dbReference type="KEGG" id="sfug:CNQ36_14915"/>
<protein>
    <submittedName>
        <fullName evidence="2">Uncharacterized protein</fullName>
    </submittedName>
</protein>
<gene>
    <name evidence="2" type="ORF">CNQ36_14915</name>
</gene>
<feature type="region of interest" description="Disordered" evidence="1">
    <location>
        <begin position="368"/>
        <end position="389"/>
    </location>
</feature>
<evidence type="ECO:0000256" key="1">
    <source>
        <dbReference type="SAM" id="MobiDB-lite"/>
    </source>
</evidence>
<accession>A0A494V158</accession>
<evidence type="ECO:0000313" key="2">
    <source>
        <dbReference type="EMBL" id="AYL36604.1"/>
    </source>
</evidence>
<name>A0A494V158_9ACTN</name>
<dbReference type="GeneID" id="93884116"/>
<proteinExistence type="predicted"/>